<evidence type="ECO:0000313" key="12">
    <source>
        <dbReference type="Proteomes" id="UP000015354"/>
    </source>
</evidence>
<keyword evidence="7" id="KW-0966">Cell projection</keyword>
<dbReference type="GO" id="GO:0035082">
    <property type="term" value="P:axoneme assembly"/>
    <property type="evidence" value="ECO:0007669"/>
    <property type="project" value="InterPro"/>
</dbReference>
<protein>
    <recommendedName>
        <fullName evidence="10">Radial spoke head protein 9 homolog</fullName>
    </recommendedName>
</protein>
<dbReference type="PANTHER" id="PTHR22069:SF0">
    <property type="entry name" value="RADIAL SPOKE HEAD PROTEIN 9 HOMOLOG"/>
    <property type="match status" value="1"/>
</dbReference>
<comment type="subcellular location">
    <subcellularLocation>
        <location evidence="8">Cell projection</location>
        <location evidence="8">Kinocilium</location>
    </subcellularLocation>
    <subcellularLocation>
        <location evidence="1">Cytoplasm</location>
        <location evidence="1">Cytoskeleton</location>
        <location evidence="1">Flagellum axoneme</location>
    </subcellularLocation>
</comment>
<dbReference type="InterPro" id="IPR055316">
    <property type="entry name" value="RSP9"/>
</dbReference>
<evidence type="ECO:0000256" key="6">
    <source>
        <dbReference type="ARBA" id="ARBA00023212"/>
    </source>
</evidence>
<reference evidence="11 12" key="1">
    <citation type="journal article" date="2013" name="PLoS ONE">
        <title>Predicting the Proteins of Angomonas deanei, Strigomonas culicis and Their Respective Endosymbionts Reveals New Aspects of the Trypanosomatidae Family.</title>
        <authorList>
            <person name="Motta M.C."/>
            <person name="Martins A.C."/>
            <person name="de Souza S.S."/>
            <person name="Catta-Preta C.M."/>
            <person name="Silva R."/>
            <person name="Klein C.C."/>
            <person name="de Almeida L.G."/>
            <person name="de Lima Cunha O."/>
            <person name="Ciapina L.P."/>
            <person name="Brocchi M."/>
            <person name="Colabardini A.C."/>
            <person name="de Araujo Lima B."/>
            <person name="Machado C.R."/>
            <person name="de Almeida Soares C.M."/>
            <person name="Probst C.M."/>
            <person name="de Menezes C.B."/>
            <person name="Thompson C.E."/>
            <person name="Bartholomeu D.C."/>
            <person name="Gradia D.F."/>
            <person name="Pavoni D.P."/>
            <person name="Grisard E.C."/>
            <person name="Fantinatti-Garboggini F."/>
            <person name="Marchini F.K."/>
            <person name="Rodrigues-Luiz G.F."/>
            <person name="Wagner G."/>
            <person name="Goldman G.H."/>
            <person name="Fietto J.L."/>
            <person name="Elias M.C."/>
            <person name="Goldman M.H."/>
            <person name="Sagot M.F."/>
            <person name="Pereira M."/>
            <person name="Stoco P.H."/>
            <person name="de Mendonca-Neto R.P."/>
            <person name="Teixeira S.M."/>
            <person name="Maciel T.E."/>
            <person name="de Oliveira Mendes T.A."/>
            <person name="Urmenyi T.P."/>
            <person name="de Souza W."/>
            <person name="Schenkman S."/>
            <person name="de Vasconcelos A.T."/>
        </authorList>
    </citation>
    <scope>NUCLEOTIDE SEQUENCE [LARGE SCALE GENOMIC DNA]</scope>
</reference>
<name>S9W7G1_9TRYP</name>
<evidence type="ECO:0000256" key="8">
    <source>
        <dbReference type="ARBA" id="ARBA00037822"/>
    </source>
</evidence>
<keyword evidence="12" id="KW-1185">Reference proteome</keyword>
<organism evidence="11 12">
    <name type="scientific">Strigomonas culicis</name>
    <dbReference type="NCBI Taxonomy" id="28005"/>
    <lineage>
        <taxon>Eukaryota</taxon>
        <taxon>Discoba</taxon>
        <taxon>Euglenozoa</taxon>
        <taxon>Kinetoplastea</taxon>
        <taxon>Metakinetoplastina</taxon>
        <taxon>Trypanosomatida</taxon>
        <taxon>Trypanosomatidae</taxon>
        <taxon>Strigomonadinae</taxon>
        <taxon>Strigomonas</taxon>
    </lineage>
</organism>
<evidence type="ECO:0000256" key="10">
    <source>
        <dbReference type="ARBA" id="ARBA00041080"/>
    </source>
</evidence>
<keyword evidence="2" id="KW-0963">Cytoplasm</keyword>
<dbReference type="PANTHER" id="PTHR22069">
    <property type="entry name" value="MITOCHONDRIAL RIBOSOMAL PROTEIN S18"/>
    <property type="match status" value="1"/>
</dbReference>
<evidence type="ECO:0000256" key="2">
    <source>
        <dbReference type="ARBA" id="ARBA00022490"/>
    </source>
</evidence>
<dbReference type="GO" id="GO:0060294">
    <property type="term" value="P:cilium movement involved in cell motility"/>
    <property type="evidence" value="ECO:0007669"/>
    <property type="project" value="TreeGrafter"/>
</dbReference>
<gene>
    <name evidence="11" type="ORF">STCU_01227</name>
</gene>
<comment type="caution">
    <text evidence="11">The sequence shown here is derived from an EMBL/GenBank/DDBJ whole genome shotgun (WGS) entry which is preliminary data.</text>
</comment>
<dbReference type="Proteomes" id="UP000015354">
    <property type="component" value="Unassembled WGS sequence"/>
</dbReference>
<evidence type="ECO:0000256" key="9">
    <source>
        <dbReference type="ARBA" id="ARBA00038319"/>
    </source>
</evidence>
<comment type="similarity">
    <text evidence="9">Belongs to the flagellar radial spoke RSP9 family.</text>
</comment>
<keyword evidence="5" id="KW-0969">Cilium</keyword>
<dbReference type="GO" id="GO:0044458">
    <property type="term" value="P:motile cilium assembly"/>
    <property type="evidence" value="ECO:0007669"/>
    <property type="project" value="TreeGrafter"/>
</dbReference>
<accession>S9W7G1</accession>
<sequence>MQSSNVFQYVGATGLLFSTGERVSLETALPLLSVQSKRPHLRIWGKLFGVNSDYIIVQAFADNMVEEPELYYSVDEGMHFTLLGTASSLLAGVTQGPAAVASGAAAALEGLSLQELKLQLLSSTRGPFMGDPAYEYRLSDTGGRALQSIKESVRLALFVEEFDYQCRVAPRGAYQLRERRAGLPAEVRVNKAFAGLSAATAGRLVNTDNGSCGGDDSAFALKNYYHIREVNPYRRLLDEYKTGHMIEKSMLQRYAEDRQLDATFDALSDDMPCGLWNMTYDPVRRVVLGKNKKF</sequence>
<evidence type="ECO:0000256" key="7">
    <source>
        <dbReference type="ARBA" id="ARBA00023273"/>
    </source>
</evidence>
<evidence type="ECO:0000256" key="5">
    <source>
        <dbReference type="ARBA" id="ARBA00023069"/>
    </source>
</evidence>
<evidence type="ECO:0000313" key="11">
    <source>
        <dbReference type="EMBL" id="EPY35146.1"/>
    </source>
</evidence>
<dbReference type="OrthoDB" id="10258956at2759"/>
<keyword evidence="6" id="KW-0206">Cytoskeleton</keyword>
<dbReference type="GO" id="GO:0005930">
    <property type="term" value="C:axoneme"/>
    <property type="evidence" value="ECO:0007669"/>
    <property type="project" value="TreeGrafter"/>
</dbReference>
<evidence type="ECO:0000256" key="1">
    <source>
        <dbReference type="ARBA" id="ARBA00004611"/>
    </source>
</evidence>
<keyword evidence="4" id="KW-0282">Flagellum</keyword>
<evidence type="ECO:0000256" key="4">
    <source>
        <dbReference type="ARBA" id="ARBA00022846"/>
    </source>
</evidence>
<keyword evidence="3" id="KW-0970">Cilium biogenesis/degradation</keyword>
<evidence type="ECO:0000256" key="3">
    <source>
        <dbReference type="ARBA" id="ARBA00022794"/>
    </source>
</evidence>
<dbReference type="EMBL" id="ATMH01001227">
    <property type="protein sequence ID" value="EPY35146.1"/>
    <property type="molecule type" value="Genomic_DNA"/>
</dbReference>
<proteinExistence type="inferred from homology"/>
<dbReference type="AlphaFoldDB" id="S9W7G1"/>